<dbReference type="GO" id="GO:0045087">
    <property type="term" value="P:innate immune response"/>
    <property type="evidence" value="ECO:0007669"/>
    <property type="project" value="InterPro"/>
</dbReference>
<dbReference type="Ensembl" id="ENSMLUT00000022966.1">
    <property type="protein sequence ID" value="ENSMLUP00000018116.1"/>
    <property type="gene ID" value="ENSMLUG00000028986.1"/>
</dbReference>
<keyword evidence="7 9" id="KW-0044">Antibiotic</keyword>
<dbReference type="GeneTree" id="ENSGT00390000000604"/>
<dbReference type="GO" id="GO:0005576">
    <property type="term" value="C:extracellular region"/>
    <property type="evidence" value="ECO:0007669"/>
    <property type="project" value="UniProtKB-SubCell"/>
</dbReference>
<keyword evidence="6 9" id="KW-0211">Defensin</keyword>
<dbReference type="Pfam" id="PF13841">
    <property type="entry name" value="Defensin_beta_2"/>
    <property type="match status" value="1"/>
</dbReference>
<keyword evidence="4 9" id="KW-0929">Antimicrobial</keyword>
<proteinExistence type="inferred from homology"/>
<evidence type="ECO:0000256" key="5">
    <source>
        <dbReference type="ARBA" id="ARBA00022729"/>
    </source>
</evidence>
<dbReference type="HOGENOM" id="CLU_181906_1_1_1"/>
<dbReference type="PANTHER" id="PTHR15001:SF12">
    <property type="entry name" value="BETA-DEFENSIN 125"/>
    <property type="match status" value="1"/>
</dbReference>
<accession>G1Q333</accession>
<comment type="function">
    <text evidence="9">Has antibacterial activity.</text>
</comment>
<dbReference type="EMBL" id="AAPE02019148">
    <property type="status" value="NOT_ANNOTATED_CDS"/>
    <property type="molecule type" value="Genomic_DNA"/>
</dbReference>
<evidence type="ECO:0000256" key="4">
    <source>
        <dbReference type="ARBA" id="ARBA00022529"/>
    </source>
</evidence>
<keyword evidence="8" id="KW-1015">Disulfide bond</keyword>
<reference evidence="11" key="2">
    <citation type="submission" date="2025-08" db="UniProtKB">
        <authorList>
            <consortium name="Ensembl"/>
        </authorList>
    </citation>
    <scope>IDENTIFICATION</scope>
</reference>
<dbReference type="InterPro" id="IPR025933">
    <property type="entry name" value="Beta_defensin_dom"/>
</dbReference>
<feature type="signal peptide" evidence="9">
    <location>
        <begin position="1"/>
        <end position="20"/>
    </location>
</feature>
<sequence length="59" mass="6869">MNLLMLTFILCGLLTPVTKAGWGVKQCWKNNVGHCRRRCLQNERYKILCMNKQNCCIPI</sequence>
<organism evidence="11 12">
    <name type="scientific">Myotis lucifugus</name>
    <name type="common">Little brown bat</name>
    <dbReference type="NCBI Taxonomy" id="59463"/>
    <lineage>
        <taxon>Eukaryota</taxon>
        <taxon>Metazoa</taxon>
        <taxon>Chordata</taxon>
        <taxon>Craniata</taxon>
        <taxon>Vertebrata</taxon>
        <taxon>Euteleostomi</taxon>
        <taxon>Mammalia</taxon>
        <taxon>Eutheria</taxon>
        <taxon>Laurasiatheria</taxon>
        <taxon>Chiroptera</taxon>
        <taxon>Yangochiroptera</taxon>
        <taxon>Vespertilionidae</taxon>
        <taxon>Myotis</taxon>
    </lineage>
</organism>
<feature type="domain" description="Beta-defensin" evidence="10">
    <location>
        <begin position="27"/>
        <end position="56"/>
    </location>
</feature>
<evidence type="ECO:0000256" key="2">
    <source>
        <dbReference type="ARBA" id="ARBA00007371"/>
    </source>
</evidence>
<dbReference type="InParanoid" id="G1Q333"/>
<evidence type="ECO:0000256" key="8">
    <source>
        <dbReference type="ARBA" id="ARBA00023157"/>
    </source>
</evidence>
<evidence type="ECO:0000313" key="11">
    <source>
        <dbReference type="Ensembl" id="ENSMLUP00000018116.1"/>
    </source>
</evidence>
<evidence type="ECO:0000256" key="6">
    <source>
        <dbReference type="ARBA" id="ARBA00022940"/>
    </source>
</evidence>
<comment type="similarity">
    <text evidence="2 9">Belongs to the beta-defensin family.</text>
</comment>
<evidence type="ECO:0000313" key="12">
    <source>
        <dbReference type="Proteomes" id="UP000001074"/>
    </source>
</evidence>
<dbReference type="OMA" id="DIGHCRK"/>
<dbReference type="GO" id="GO:0042742">
    <property type="term" value="P:defense response to bacterium"/>
    <property type="evidence" value="ECO:0007669"/>
    <property type="project" value="UniProtKB-UniRule"/>
</dbReference>
<evidence type="ECO:0000256" key="9">
    <source>
        <dbReference type="RuleBase" id="RU231113"/>
    </source>
</evidence>
<reference evidence="11 12" key="1">
    <citation type="journal article" date="2011" name="Nature">
        <title>A high-resolution map of human evolutionary constraint using 29 mammals.</title>
        <authorList>
            <person name="Lindblad-Toh K."/>
            <person name="Garber M."/>
            <person name="Zuk O."/>
            <person name="Lin M.F."/>
            <person name="Parker B.J."/>
            <person name="Washietl S."/>
            <person name="Kheradpour P."/>
            <person name="Ernst J."/>
            <person name="Jordan G."/>
            <person name="Mauceli E."/>
            <person name="Ward L.D."/>
            <person name="Lowe C.B."/>
            <person name="Holloway A.K."/>
            <person name="Clamp M."/>
            <person name="Gnerre S."/>
            <person name="Alfoldi J."/>
            <person name="Beal K."/>
            <person name="Chang J."/>
            <person name="Clawson H."/>
            <person name="Cuff J."/>
            <person name="Di Palma F."/>
            <person name="Fitzgerald S."/>
            <person name="Flicek P."/>
            <person name="Guttman M."/>
            <person name="Hubisz M.J."/>
            <person name="Jaffe D.B."/>
            <person name="Jungreis I."/>
            <person name="Kent W.J."/>
            <person name="Kostka D."/>
            <person name="Lara M."/>
            <person name="Martins A.L."/>
            <person name="Massingham T."/>
            <person name="Moltke I."/>
            <person name="Raney B.J."/>
            <person name="Rasmussen M.D."/>
            <person name="Robinson J."/>
            <person name="Stark A."/>
            <person name="Vilella A.J."/>
            <person name="Wen J."/>
            <person name="Xie X."/>
            <person name="Zody M.C."/>
            <person name="Baldwin J."/>
            <person name="Bloom T."/>
            <person name="Chin C.W."/>
            <person name="Heiman D."/>
            <person name="Nicol R."/>
            <person name="Nusbaum C."/>
            <person name="Young S."/>
            <person name="Wilkinson J."/>
            <person name="Worley K.C."/>
            <person name="Kovar C.L."/>
            <person name="Muzny D.M."/>
            <person name="Gibbs R.A."/>
            <person name="Cree A."/>
            <person name="Dihn H.H."/>
            <person name="Fowler G."/>
            <person name="Jhangiani S."/>
            <person name="Joshi V."/>
            <person name="Lee S."/>
            <person name="Lewis L.R."/>
            <person name="Nazareth L.V."/>
            <person name="Okwuonu G."/>
            <person name="Santibanez J."/>
            <person name="Warren W.C."/>
            <person name="Mardis E.R."/>
            <person name="Weinstock G.M."/>
            <person name="Wilson R.K."/>
            <person name="Delehaunty K."/>
            <person name="Dooling D."/>
            <person name="Fronik C."/>
            <person name="Fulton L."/>
            <person name="Fulton B."/>
            <person name="Graves T."/>
            <person name="Minx P."/>
            <person name="Sodergren E."/>
            <person name="Birney E."/>
            <person name="Margulies E.H."/>
            <person name="Herrero J."/>
            <person name="Green E.D."/>
            <person name="Haussler D."/>
            <person name="Siepel A."/>
            <person name="Goldman N."/>
            <person name="Pollard K.S."/>
            <person name="Pedersen J.S."/>
            <person name="Lander E.S."/>
            <person name="Kellis M."/>
        </authorList>
    </citation>
    <scope>NUCLEOTIDE SEQUENCE [LARGE SCALE GENOMIC DNA]</scope>
</reference>
<comment type="subcellular location">
    <subcellularLocation>
        <location evidence="1 9">Secreted</location>
    </subcellularLocation>
</comment>
<feature type="chain" id="PRO_5005131066" description="Beta-defensin" evidence="9">
    <location>
        <begin position="21"/>
        <end position="59"/>
    </location>
</feature>
<reference evidence="11" key="3">
    <citation type="submission" date="2025-09" db="UniProtKB">
        <authorList>
            <consortium name="Ensembl"/>
        </authorList>
    </citation>
    <scope>IDENTIFICATION</scope>
</reference>
<dbReference type="PANTHER" id="PTHR15001">
    <property type="entry name" value="BETA-DEFENSIN 123-RELATED"/>
    <property type="match status" value="1"/>
</dbReference>
<dbReference type="STRING" id="59463.ENSMLUP00000018116"/>
<evidence type="ECO:0000256" key="1">
    <source>
        <dbReference type="ARBA" id="ARBA00004613"/>
    </source>
</evidence>
<dbReference type="InterPro" id="IPR050544">
    <property type="entry name" value="Beta-defensin"/>
</dbReference>
<dbReference type="AlphaFoldDB" id="G1Q333"/>
<evidence type="ECO:0000256" key="7">
    <source>
        <dbReference type="ARBA" id="ARBA00023022"/>
    </source>
</evidence>
<protein>
    <recommendedName>
        <fullName evidence="9">Beta-defensin</fullName>
    </recommendedName>
</protein>
<name>G1Q333_MYOLU</name>
<evidence type="ECO:0000256" key="3">
    <source>
        <dbReference type="ARBA" id="ARBA00022525"/>
    </source>
</evidence>
<evidence type="ECO:0000259" key="10">
    <source>
        <dbReference type="Pfam" id="PF13841"/>
    </source>
</evidence>
<dbReference type="Proteomes" id="UP000001074">
    <property type="component" value="Unassembled WGS sequence"/>
</dbReference>
<keyword evidence="5 9" id="KW-0732">Signal</keyword>
<keyword evidence="3 9" id="KW-0964">Secreted</keyword>
<keyword evidence="12" id="KW-1185">Reference proteome</keyword>